<organism evidence="2 3">
    <name type="scientific">Methylobacterium brachiatum</name>
    <dbReference type="NCBI Taxonomy" id="269660"/>
    <lineage>
        <taxon>Bacteria</taxon>
        <taxon>Pseudomonadati</taxon>
        <taxon>Pseudomonadota</taxon>
        <taxon>Alphaproteobacteria</taxon>
        <taxon>Hyphomicrobiales</taxon>
        <taxon>Methylobacteriaceae</taxon>
        <taxon>Methylobacterium</taxon>
    </lineage>
</organism>
<accession>A0AAJ1TVQ2</accession>
<keyword evidence="1" id="KW-0812">Transmembrane</keyword>
<keyword evidence="1" id="KW-1133">Transmembrane helix</keyword>
<keyword evidence="1" id="KW-0472">Membrane</keyword>
<name>A0AAJ1TVQ2_9HYPH</name>
<sequence>MTTAQFLLLLAVPFAGGVLAFGALWLGQRSH</sequence>
<reference evidence="2" key="1">
    <citation type="submission" date="2023-07" db="EMBL/GenBank/DDBJ databases">
        <title>Genomic Encyclopedia of Type Strains, Phase IV (KMG-IV): sequencing the most valuable type-strain genomes for metagenomic binning, comparative biology and taxonomic classification.</title>
        <authorList>
            <person name="Goeker M."/>
        </authorList>
    </citation>
    <scope>NUCLEOTIDE SEQUENCE</scope>
    <source>
        <strain evidence="2">DSM 19569</strain>
    </source>
</reference>
<comment type="caution">
    <text evidence="2">The sequence shown here is derived from an EMBL/GenBank/DDBJ whole genome shotgun (WGS) entry which is preliminary data.</text>
</comment>
<feature type="transmembrane region" description="Helical" evidence="1">
    <location>
        <begin position="6"/>
        <end position="26"/>
    </location>
</feature>
<evidence type="ECO:0000313" key="3">
    <source>
        <dbReference type="Proteomes" id="UP001223420"/>
    </source>
</evidence>
<protein>
    <submittedName>
        <fullName evidence="2">Uncharacterized protein</fullName>
    </submittedName>
</protein>
<evidence type="ECO:0000256" key="1">
    <source>
        <dbReference type="SAM" id="Phobius"/>
    </source>
</evidence>
<dbReference type="AlphaFoldDB" id="A0AAJ1TVQ2"/>
<gene>
    <name evidence="2" type="ORF">QO001_002319</name>
</gene>
<dbReference type="EMBL" id="JAUSWL010000003">
    <property type="protein sequence ID" value="MDQ0543393.1"/>
    <property type="molecule type" value="Genomic_DNA"/>
</dbReference>
<evidence type="ECO:0000313" key="2">
    <source>
        <dbReference type="EMBL" id="MDQ0543393.1"/>
    </source>
</evidence>
<dbReference type="Proteomes" id="UP001223420">
    <property type="component" value="Unassembled WGS sequence"/>
</dbReference>
<proteinExistence type="predicted"/>